<dbReference type="STRING" id="46177.SAMN05660976_03304"/>
<dbReference type="RefSeq" id="WP_063791980.1">
    <property type="nucleotide sequence ID" value="NZ_BBZG01000001.1"/>
</dbReference>
<gene>
    <name evidence="1" type="ORF">SAMN05660976_03304</name>
</gene>
<dbReference type="InterPro" id="IPR011386">
    <property type="entry name" value="Put_ATP-NAD_kin"/>
</dbReference>
<dbReference type="AlphaFoldDB" id="A0A1H7T180"/>
<accession>A0A1H7T180</accession>
<protein>
    <submittedName>
        <fullName evidence="1">Predicted polyphosphate-or ATP-dependent NAD kinase</fullName>
    </submittedName>
</protein>
<evidence type="ECO:0000313" key="1">
    <source>
        <dbReference type="EMBL" id="SEL78478.1"/>
    </source>
</evidence>
<keyword evidence="1" id="KW-0808">Transferase</keyword>
<dbReference type="GO" id="GO:0005524">
    <property type="term" value="F:ATP binding"/>
    <property type="evidence" value="ECO:0007669"/>
    <property type="project" value="UniProtKB-ARBA"/>
</dbReference>
<dbReference type="SUPFAM" id="SSF111331">
    <property type="entry name" value="NAD kinase/diacylglycerol kinase-like"/>
    <property type="match status" value="1"/>
</dbReference>
<evidence type="ECO:0000313" key="2">
    <source>
        <dbReference type="Proteomes" id="UP000198953"/>
    </source>
</evidence>
<dbReference type="PANTHER" id="PTHR40697:SF2">
    <property type="entry name" value="ATP-NAD KINASE-RELATED"/>
    <property type="match status" value="1"/>
</dbReference>
<dbReference type="EMBL" id="FOBF01000007">
    <property type="protein sequence ID" value="SEL78478.1"/>
    <property type="molecule type" value="Genomic_DNA"/>
</dbReference>
<proteinExistence type="predicted"/>
<dbReference type="Pfam" id="PF20143">
    <property type="entry name" value="NAD_kinase_C"/>
    <property type="match status" value="1"/>
</dbReference>
<dbReference type="Pfam" id="PF01513">
    <property type="entry name" value="NAD_kinase"/>
    <property type="match status" value="1"/>
</dbReference>
<keyword evidence="2" id="KW-1185">Reference proteome</keyword>
<dbReference type="GO" id="GO:0006741">
    <property type="term" value="P:NADP+ biosynthetic process"/>
    <property type="evidence" value="ECO:0007669"/>
    <property type="project" value="InterPro"/>
</dbReference>
<keyword evidence="1" id="KW-0418">Kinase</keyword>
<sequence length="408" mass="40601">MTGGLVVGLVVNPVAGLGGAAGLKGSDGADVQRAALARGATPRAGERAARAVRTLLSRRPGVRLVTVPGPMGEDGVRAAGAGCDLVHPPHAGPGSVTTAEDTRRAVRALAGVDLLLFAGGDGTARDVLDAVAGLGGQAPPVLGIPAGVKVYSGCFAVSPAAAGFLAAGFDGRSTAEAEVVDLDEEGYRRGAVGPRLYGSLRVPAARAALSGRKTGSSGTEPATAEGIAREVVARMRPGVRYVLGPGATTRAVGRALGLATTLLGVDVVELAPGGTAEAATGGGSAGGRLVAADVSEAELLGLVTGRPAVVVLSVIGGQGFVLGRGNQQVSPRVLAAVLGGRRGGDALGEVLVVLATQQKLAALKGRPLLADSGDDDLDRTLRGHVRVITGYRESTIYRMCAASEEYDG</sequence>
<dbReference type="InterPro" id="IPR017438">
    <property type="entry name" value="ATP-NAD_kinase_N"/>
</dbReference>
<dbReference type="InterPro" id="IPR002504">
    <property type="entry name" value="NADK"/>
</dbReference>
<dbReference type="PANTHER" id="PTHR40697">
    <property type="entry name" value="ACETOIN CATABOLISM PROTEIN X"/>
    <property type="match status" value="1"/>
</dbReference>
<dbReference type="PIRSF" id="PIRSF016907">
    <property type="entry name" value="Kin_ATP-NAD"/>
    <property type="match status" value="1"/>
</dbReference>
<organism evidence="1 2">
    <name type="scientific">Nonomuraea pusilla</name>
    <dbReference type="NCBI Taxonomy" id="46177"/>
    <lineage>
        <taxon>Bacteria</taxon>
        <taxon>Bacillati</taxon>
        <taxon>Actinomycetota</taxon>
        <taxon>Actinomycetes</taxon>
        <taxon>Streptosporangiales</taxon>
        <taxon>Streptosporangiaceae</taxon>
        <taxon>Nonomuraea</taxon>
    </lineage>
</organism>
<dbReference type="Gene3D" id="3.40.50.10330">
    <property type="entry name" value="Probable inorganic polyphosphate/atp-NAD kinase, domain 1"/>
    <property type="match status" value="1"/>
</dbReference>
<dbReference type="Proteomes" id="UP000198953">
    <property type="component" value="Unassembled WGS sequence"/>
</dbReference>
<dbReference type="GO" id="GO:0003951">
    <property type="term" value="F:NAD+ kinase activity"/>
    <property type="evidence" value="ECO:0007669"/>
    <property type="project" value="InterPro"/>
</dbReference>
<dbReference type="InterPro" id="IPR016064">
    <property type="entry name" value="NAD/diacylglycerol_kinase_sf"/>
</dbReference>
<dbReference type="OrthoDB" id="5511344at2"/>
<dbReference type="InterPro" id="IPR039065">
    <property type="entry name" value="AcoX-like"/>
</dbReference>
<reference evidence="1 2" key="1">
    <citation type="submission" date="2016-10" db="EMBL/GenBank/DDBJ databases">
        <authorList>
            <person name="de Groot N.N."/>
        </authorList>
    </citation>
    <scope>NUCLEOTIDE SEQUENCE [LARGE SCALE GENOMIC DNA]</scope>
    <source>
        <strain evidence="1 2">DSM 43357</strain>
    </source>
</reference>
<dbReference type="GO" id="GO:0051287">
    <property type="term" value="F:NAD binding"/>
    <property type="evidence" value="ECO:0007669"/>
    <property type="project" value="UniProtKB-ARBA"/>
</dbReference>
<name>A0A1H7T180_9ACTN</name>